<evidence type="ECO:0000313" key="1">
    <source>
        <dbReference type="EMBL" id="KNE01389.1"/>
    </source>
</evidence>
<dbReference type="AlphaFoldDB" id="A0A0L0P509"/>
<dbReference type="EMBL" id="LGST01000012">
    <property type="protein sequence ID" value="KNE01389.1"/>
    <property type="molecule type" value="Genomic_DNA"/>
</dbReference>
<evidence type="ECO:0000313" key="2">
    <source>
        <dbReference type="Proteomes" id="UP000037122"/>
    </source>
</evidence>
<proteinExistence type="predicted"/>
<protein>
    <submittedName>
        <fullName evidence="1">Uncharacterized protein</fullName>
    </submittedName>
</protein>
<dbReference type="VEuPathDB" id="FungiDB:QG37_01576"/>
<accession>A0A0L0P509</accession>
<organism evidence="1 2">
    <name type="scientific">Candidozyma auris</name>
    <name type="common">Yeast</name>
    <name type="synonym">Candida auris</name>
    <dbReference type="NCBI Taxonomy" id="498019"/>
    <lineage>
        <taxon>Eukaryota</taxon>
        <taxon>Fungi</taxon>
        <taxon>Dikarya</taxon>
        <taxon>Ascomycota</taxon>
        <taxon>Saccharomycotina</taxon>
        <taxon>Pichiomycetes</taxon>
        <taxon>Metschnikowiaceae</taxon>
        <taxon>Candidozyma</taxon>
    </lineage>
</organism>
<gene>
    <name evidence="1" type="ORF">QG37_01576</name>
</gene>
<name>A0A0L0P509_CANAR</name>
<sequence length="59" mass="7032">MEFFRWNLSKDPYTKTTTGCKMDEEDSDDRFQQLARVKVLSFVKNNDLGQCVLYFLVFL</sequence>
<dbReference type="Proteomes" id="UP000037122">
    <property type="component" value="Unassembled WGS sequence"/>
</dbReference>
<comment type="caution">
    <text evidence="1">The sequence shown here is derived from an EMBL/GenBank/DDBJ whole genome shotgun (WGS) entry which is preliminary data.</text>
</comment>
<reference evidence="2" key="1">
    <citation type="journal article" date="2015" name="BMC Genomics">
        <title>Draft genome of a commonly misdiagnosed multidrug resistant pathogen Candida auris.</title>
        <authorList>
            <person name="Chatterjee S."/>
            <person name="Alampalli S.V."/>
            <person name="Nageshan R.K."/>
            <person name="Chettiar S.T."/>
            <person name="Joshi S."/>
            <person name="Tatu U.S."/>
        </authorList>
    </citation>
    <scope>NUCLEOTIDE SEQUENCE [LARGE SCALE GENOMIC DNA]</scope>
    <source>
        <strain evidence="2">6684</strain>
    </source>
</reference>